<name>A0A8S1F4T5_9PELO</name>
<evidence type="ECO:0000313" key="2">
    <source>
        <dbReference type="EMBL" id="CAB3408725.1"/>
    </source>
</evidence>
<gene>
    <name evidence="2" type="ORF">CBOVIS_LOCUS10469</name>
</gene>
<dbReference type="AlphaFoldDB" id="A0A8S1F4T5"/>
<comment type="caution">
    <text evidence="2">The sequence shown here is derived from an EMBL/GenBank/DDBJ whole genome shotgun (WGS) entry which is preliminary data.</text>
</comment>
<proteinExistence type="predicted"/>
<feature type="transmembrane region" description="Helical" evidence="1">
    <location>
        <begin position="21"/>
        <end position="44"/>
    </location>
</feature>
<feature type="transmembrane region" description="Helical" evidence="1">
    <location>
        <begin position="56"/>
        <end position="76"/>
    </location>
</feature>
<feature type="transmembrane region" description="Helical" evidence="1">
    <location>
        <begin position="83"/>
        <end position="105"/>
    </location>
</feature>
<organism evidence="2 3">
    <name type="scientific">Caenorhabditis bovis</name>
    <dbReference type="NCBI Taxonomy" id="2654633"/>
    <lineage>
        <taxon>Eukaryota</taxon>
        <taxon>Metazoa</taxon>
        <taxon>Ecdysozoa</taxon>
        <taxon>Nematoda</taxon>
        <taxon>Chromadorea</taxon>
        <taxon>Rhabditida</taxon>
        <taxon>Rhabditina</taxon>
        <taxon>Rhabditomorpha</taxon>
        <taxon>Rhabditoidea</taxon>
        <taxon>Rhabditidae</taxon>
        <taxon>Peloderinae</taxon>
        <taxon>Caenorhabditis</taxon>
    </lineage>
</organism>
<dbReference type="Proteomes" id="UP000494206">
    <property type="component" value="Unassembled WGS sequence"/>
</dbReference>
<protein>
    <submittedName>
        <fullName evidence="2">Uncharacterized protein</fullName>
    </submittedName>
</protein>
<keyword evidence="1" id="KW-0472">Membrane</keyword>
<evidence type="ECO:0000256" key="1">
    <source>
        <dbReference type="SAM" id="Phobius"/>
    </source>
</evidence>
<evidence type="ECO:0000313" key="3">
    <source>
        <dbReference type="Proteomes" id="UP000494206"/>
    </source>
</evidence>
<reference evidence="2 3" key="1">
    <citation type="submission" date="2020-04" db="EMBL/GenBank/DDBJ databases">
        <authorList>
            <person name="Laetsch R D."/>
            <person name="Stevens L."/>
            <person name="Kumar S."/>
            <person name="Blaxter L. M."/>
        </authorList>
    </citation>
    <scope>NUCLEOTIDE SEQUENCE [LARGE SCALE GENOMIC DNA]</scope>
</reference>
<keyword evidence="1" id="KW-1133">Transmembrane helix</keyword>
<dbReference type="EMBL" id="CADEPM010000007">
    <property type="protein sequence ID" value="CAB3408725.1"/>
    <property type="molecule type" value="Genomic_DNA"/>
</dbReference>
<sequence>MILVKSNVVRKPKKKVAPKPWHKRFFFAYSLIIILLIFGIDAWIMAPGPDDLEKYGVEFTVMLIITLSIILGLIGAQKRIHFLIWPLTLMQCASILLFSLILLQATYESTKEKFKYAHFETTQSLLLTATKFAFKIMIIWFPVGILFHYTRITWKIKKDVKNIKPFKMTWKKLVKTPIKSIIGPFSISDDEPEDTLYFRTANETFSFAKTPIFNRIFKRMTPPKSVHKFQINPKFSNNGGFKPYA</sequence>
<accession>A0A8S1F4T5</accession>
<feature type="transmembrane region" description="Helical" evidence="1">
    <location>
        <begin position="125"/>
        <end position="149"/>
    </location>
</feature>
<keyword evidence="3" id="KW-1185">Reference proteome</keyword>
<keyword evidence="1" id="KW-0812">Transmembrane</keyword>